<evidence type="ECO:0000313" key="1">
    <source>
        <dbReference type="EMBL" id="MDR9899408.1"/>
    </source>
</evidence>
<name>A0AAP5ID73_9CYAN</name>
<dbReference type="Pfam" id="PF20007">
    <property type="entry name" value="fvmRadSAM-pep"/>
    <property type="match status" value="1"/>
</dbReference>
<sequence length="96" mass="10908">MLEFETQALFSYYQSLYNNLSDLISNSPPKTRFVSHLPDLMTQEDYLSSSDDKKIRVRININDQGVDVLGDSMYAHLVEELMAGLGADEIERMLCG</sequence>
<dbReference type="Proteomes" id="UP000667802">
    <property type="component" value="Unassembled WGS sequence"/>
</dbReference>
<dbReference type="RefSeq" id="WP_208344806.1">
    <property type="nucleotide sequence ID" value="NZ_CAWQFN010000541.1"/>
</dbReference>
<accession>A0AAP5ID73</accession>
<gene>
    <name evidence="1" type="ORF">G7B40_033335</name>
</gene>
<keyword evidence="2" id="KW-1185">Reference proteome</keyword>
<comment type="caution">
    <text evidence="1">The sequence shown here is derived from an EMBL/GenBank/DDBJ whole genome shotgun (WGS) entry which is preliminary data.</text>
</comment>
<dbReference type="EMBL" id="JAALHA020000024">
    <property type="protein sequence ID" value="MDR9899408.1"/>
    <property type="molecule type" value="Genomic_DNA"/>
</dbReference>
<evidence type="ECO:0000313" key="2">
    <source>
        <dbReference type="Proteomes" id="UP000667802"/>
    </source>
</evidence>
<organism evidence="1 2">
    <name type="scientific">Aetokthonos hydrillicola Thurmond2011</name>
    <dbReference type="NCBI Taxonomy" id="2712845"/>
    <lineage>
        <taxon>Bacteria</taxon>
        <taxon>Bacillati</taxon>
        <taxon>Cyanobacteriota</taxon>
        <taxon>Cyanophyceae</taxon>
        <taxon>Nostocales</taxon>
        <taxon>Hapalosiphonaceae</taxon>
        <taxon>Aetokthonos</taxon>
    </lineage>
</organism>
<dbReference type="InterPro" id="IPR045488">
    <property type="entry name" value="fvmRadSAM-pep"/>
</dbReference>
<proteinExistence type="predicted"/>
<protein>
    <submittedName>
        <fullName evidence="1">Uncharacterized protein</fullName>
    </submittedName>
</protein>
<reference evidence="2" key="1">
    <citation type="journal article" date="2021" name="Science">
        <title>Hunting the eagle killer: A cyanobacterial neurotoxin causes vacuolar myelinopathy.</title>
        <authorList>
            <person name="Breinlinger S."/>
            <person name="Phillips T.J."/>
            <person name="Haram B.N."/>
            <person name="Mares J."/>
            <person name="Martinez Yerena J.A."/>
            <person name="Hrouzek P."/>
            <person name="Sobotka R."/>
            <person name="Henderson W.M."/>
            <person name="Schmieder P."/>
            <person name="Williams S.M."/>
            <person name="Lauderdale J.D."/>
            <person name="Wilde H.D."/>
            <person name="Gerrin W."/>
            <person name="Kust A."/>
            <person name="Washington J.W."/>
            <person name="Wagner C."/>
            <person name="Geier B."/>
            <person name="Liebeke M."/>
            <person name="Enke H."/>
            <person name="Niedermeyer T.H.J."/>
            <person name="Wilde S.B."/>
        </authorList>
    </citation>
    <scope>NUCLEOTIDE SEQUENCE [LARGE SCALE GENOMIC DNA]</scope>
    <source>
        <strain evidence="2">Thurmond2011</strain>
    </source>
</reference>
<dbReference type="AlphaFoldDB" id="A0AAP5ID73"/>